<evidence type="ECO:0000313" key="3">
    <source>
        <dbReference type="EMBL" id="MEA9355965.1"/>
    </source>
</evidence>
<evidence type="ECO:0000313" key="4">
    <source>
        <dbReference type="Proteomes" id="UP001302274"/>
    </source>
</evidence>
<reference evidence="3 4" key="1">
    <citation type="submission" date="2023-11" db="EMBL/GenBank/DDBJ databases">
        <title>A Novel Polar Bacteriovorax (B. antarcticus) Isolated from the Biocrust in Antarctica.</title>
        <authorList>
            <person name="Mun W."/>
            <person name="Choi S.Y."/>
            <person name="Mitchell R.J."/>
        </authorList>
    </citation>
    <scope>NUCLEOTIDE SEQUENCE [LARGE SCALE GENOMIC DNA]</scope>
    <source>
        <strain evidence="3 4">PP10</strain>
    </source>
</reference>
<dbReference type="Proteomes" id="UP001302274">
    <property type="component" value="Unassembled WGS sequence"/>
</dbReference>
<dbReference type="RefSeq" id="WP_323576262.1">
    <property type="nucleotide sequence ID" value="NZ_JAYGJQ010000001.1"/>
</dbReference>
<dbReference type="InterPro" id="IPR016181">
    <property type="entry name" value="Acyl_CoA_acyltransferase"/>
</dbReference>
<evidence type="ECO:0000259" key="2">
    <source>
        <dbReference type="PROSITE" id="PS51186"/>
    </source>
</evidence>
<organism evidence="3 4">
    <name type="scientific">Bacteriovorax antarcticus</name>
    <dbReference type="NCBI Taxonomy" id="3088717"/>
    <lineage>
        <taxon>Bacteria</taxon>
        <taxon>Pseudomonadati</taxon>
        <taxon>Bdellovibrionota</taxon>
        <taxon>Bacteriovoracia</taxon>
        <taxon>Bacteriovoracales</taxon>
        <taxon>Bacteriovoracaceae</taxon>
        <taxon>Bacteriovorax</taxon>
    </lineage>
</organism>
<feature type="domain" description="N-acetyltransferase" evidence="2">
    <location>
        <begin position="1"/>
        <end position="163"/>
    </location>
</feature>
<dbReference type="PANTHER" id="PTHR13947">
    <property type="entry name" value="GNAT FAMILY N-ACETYLTRANSFERASE"/>
    <property type="match status" value="1"/>
</dbReference>
<evidence type="ECO:0000256" key="1">
    <source>
        <dbReference type="ARBA" id="ARBA00022679"/>
    </source>
</evidence>
<gene>
    <name evidence="3" type="ORF">SHI21_07130</name>
</gene>
<dbReference type="CDD" id="cd04301">
    <property type="entry name" value="NAT_SF"/>
    <property type="match status" value="1"/>
</dbReference>
<keyword evidence="4" id="KW-1185">Reference proteome</keyword>
<dbReference type="PROSITE" id="PS51186">
    <property type="entry name" value="GNAT"/>
    <property type="match status" value="1"/>
</dbReference>
<dbReference type="SUPFAM" id="SSF55729">
    <property type="entry name" value="Acyl-CoA N-acyltransferases (Nat)"/>
    <property type="match status" value="1"/>
</dbReference>
<proteinExistence type="predicted"/>
<comment type="caution">
    <text evidence="3">The sequence shown here is derived from an EMBL/GenBank/DDBJ whole genome shotgun (WGS) entry which is preliminary data.</text>
</comment>
<keyword evidence="1" id="KW-0808">Transferase</keyword>
<dbReference type="InterPro" id="IPR050769">
    <property type="entry name" value="NAT_camello-type"/>
</dbReference>
<dbReference type="Gene3D" id="3.40.630.30">
    <property type="match status" value="1"/>
</dbReference>
<dbReference type="Pfam" id="PF00583">
    <property type="entry name" value="Acetyltransf_1"/>
    <property type="match status" value="1"/>
</dbReference>
<sequence length="165" mass="19252">MNVNIENYQGFENDENEFFSLLIKVYCEEGFTEPAVGQRFFILDEVKKRGEIVLAREQNGKLLGIIICAHPDNLFRKVAECDEAETHLLAVDPSARRVGLAQKLCMEFERKAKSLGYSKLVLSTHPEMLSAHRLYERLGYQRNTKRDWIRNNRQFLVYEKLLPNN</sequence>
<dbReference type="EMBL" id="JAYGJQ010000001">
    <property type="protein sequence ID" value="MEA9355965.1"/>
    <property type="molecule type" value="Genomic_DNA"/>
</dbReference>
<protein>
    <submittedName>
        <fullName evidence="3">GNAT family N-acetyltransferase</fullName>
    </submittedName>
</protein>
<name>A0ABU5VWF5_9BACT</name>
<dbReference type="PANTHER" id="PTHR13947:SF37">
    <property type="entry name" value="LD18367P"/>
    <property type="match status" value="1"/>
</dbReference>
<dbReference type="InterPro" id="IPR000182">
    <property type="entry name" value="GNAT_dom"/>
</dbReference>
<accession>A0ABU5VWF5</accession>